<evidence type="ECO:0000256" key="2">
    <source>
        <dbReference type="ARBA" id="ARBA00022475"/>
    </source>
</evidence>
<dbReference type="AlphaFoldDB" id="A0A9D1UY50"/>
<comment type="subcellular location">
    <subcellularLocation>
        <location evidence="9">Cell membrane</location>
        <topology evidence="9">Multi-pass membrane protein</topology>
    </subcellularLocation>
</comment>
<keyword evidence="5 9" id="KW-0064">Aspartyl protease</keyword>
<evidence type="ECO:0000256" key="9">
    <source>
        <dbReference type="HAMAP-Rule" id="MF_00161"/>
    </source>
</evidence>
<dbReference type="NCBIfam" id="TIGR00077">
    <property type="entry name" value="lspA"/>
    <property type="match status" value="1"/>
</dbReference>
<keyword evidence="6 9" id="KW-0378">Hydrolase</keyword>
<evidence type="ECO:0000313" key="13">
    <source>
        <dbReference type="Proteomes" id="UP000823963"/>
    </source>
</evidence>
<dbReference type="EC" id="3.4.23.36" evidence="9"/>
<feature type="transmembrane region" description="Helical" evidence="9">
    <location>
        <begin position="6"/>
        <end position="24"/>
    </location>
</feature>
<reference evidence="12" key="1">
    <citation type="journal article" date="2021" name="PeerJ">
        <title>Extensive microbial diversity within the chicken gut microbiome revealed by metagenomics and culture.</title>
        <authorList>
            <person name="Gilroy R."/>
            <person name="Ravi A."/>
            <person name="Getino M."/>
            <person name="Pursley I."/>
            <person name="Horton D.L."/>
            <person name="Alikhan N.F."/>
            <person name="Baker D."/>
            <person name="Gharbi K."/>
            <person name="Hall N."/>
            <person name="Watson M."/>
            <person name="Adriaenssens E.M."/>
            <person name="Foster-Nyarko E."/>
            <person name="Jarju S."/>
            <person name="Secka A."/>
            <person name="Antonio M."/>
            <person name="Oren A."/>
            <person name="Chaudhuri R.R."/>
            <person name="La Ragione R."/>
            <person name="Hildebrand F."/>
            <person name="Pallen M.J."/>
        </authorList>
    </citation>
    <scope>NUCLEOTIDE SEQUENCE</scope>
    <source>
        <strain evidence="12">6627</strain>
    </source>
</reference>
<dbReference type="HAMAP" id="MF_00161">
    <property type="entry name" value="LspA"/>
    <property type="match status" value="1"/>
</dbReference>
<dbReference type="PANTHER" id="PTHR33695:SF1">
    <property type="entry name" value="LIPOPROTEIN SIGNAL PEPTIDASE"/>
    <property type="match status" value="1"/>
</dbReference>
<comment type="function">
    <text evidence="9 10">This protein specifically catalyzes the removal of signal peptides from prolipoproteins.</text>
</comment>
<evidence type="ECO:0000256" key="4">
    <source>
        <dbReference type="ARBA" id="ARBA00022692"/>
    </source>
</evidence>
<feature type="transmembrane region" description="Helical" evidence="9">
    <location>
        <begin position="123"/>
        <end position="144"/>
    </location>
</feature>
<evidence type="ECO:0000256" key="11">
    <source>
        <dbReference type="RuleBase" id="RU004181"/>
    </source>
</evidence>
<dbReference type="InterPro" id="IPR001872">
    <property type="entry name" value="Peptidase_A8"/>
</dbReference>
<name>A0A9D1UY50_9LACO</name>
<evidence type="ECO:0000313" key="12">
    <source>
        <dbReference type="EMBL" id="HIX02414.1"/>
    </source>
</evidence>
<reference evidence="12" key="2">
    <citation type="submission" date="2021-04" db="EMBL/GenBank/DDBJ databases">
        <authorList>
            <person name="Gilroy R."/>
        </authorList>
    </citation>
    <scope>NUCLEOTIDE SEQUENCE</scope>
    <source>
        <strain evidence="12">6627</strain>
    </source>
</reference>
<organism evidence="12 13">
    <name type="scientific">Candidatus Ligilactobacillus excrementigallinarum</name>
    <dbReference type="NCBI Taxonomy" id="2838641"/>
    <lineage>
        <taxon>Bacteria</taxon>
        <taxon>Bacillati</taxon>
        <taxon>Bacillota</taxon>
        <taxon>Bacilli</taxon>
        <taxon>Lactobacillales</taxon>
        <taxon>Lactobacillaceae</taxon>
        <taxon>Ligilactobacillus</taxon>
    </lineage>
</organism>
<dbReference type="GO" id="GO:0006508">
    <property type="term" value="P:proteolysis"/>
    <property type="evidence" value="ECO:0007669"/>
    <property type="project" value="UniProtKB-KW"/>
</dbReference>
<evidence type="ECO:0000256" key="1">
    <source>
        <dbReference type="ARBA" id="ARBA00006139"/>
    </source>
</evidence>
<feature type="transmembrane region" description="Helical" evidence="9">
    <location>
        <begin position="62"/>
        <end position="79"/>
    </location>
</feature>
<comment type="caution">
    <text evidence="12">The sequence shown here is derived from an EMBL/GenBank/DDBJ whole genome shotgun (WGS) entry which is preliminary data.</text>
</comment>
<evidence type="ECO:0000256" key="3">
    <source>
        <dbReference type="ARBA" id="ARBA00022670"/>
    </source>
</evidence>
<evidence type="ECO:0000256" key="7">
    <source>
        <dbReference type="ARBA" id="ARBA00022989"/>
    </source>
</evidence>
<dbReference type="EMBL" id="DXFP01000062">
    <property type="protein sequence ID" value="HIX02414.1"/>
    <property type="molecule type" value="Genomic_DNA"/>
</dbReference>
<dbReference type="PRINTS" id="PR00781">
    <property type="entry name" value="LIPOSIGPTASE"/>
</dbReference>
<evidence type="ECO:0000256" key="5">
    <source>
        <dbReference type="ARBA" id="ARBA00022750"/>
    </source>
</evidence>
<feature type="transmembrane region" description="Helical" evidence="9">
    <location>
        <begin position="86"/>
        <end position="103"/>
    </location>
</feature>
<protein>
    <recommendedName>
        <fullName evidence="9">Lipoprotein signal peptidase</fullName>
        <ecNumber evidence="9">3.4.23.36</ecNumber>
    </recommendedName>
    <alternativeName>
        <fullName evidence="9">Prolipoprotein signal peptidase</fullName>
    </alternativeName>
    <alternativeName>
        <fullName evidence="9">Signal peptidase II</fullName>
        <shortName evidence="9">SPase II</shortName>
    </alternativeName>
</protein>
<dbReference type="PANTHER" id="PTHR33695">
    <property type="entry name" value="LIPOPROTEIN SIGNAL PEPTIDASE"/>
    <property type="match status" value="1"/>
</dbReference>
<evidence type="ECO:0000256" key="6">
    <source>
        <dbReference type="ARBA" id="ARBA00022801"/>
    </source>
</evidence>
<feature type="active site" evidence="9">
    <location>
        <position position="129"/>
    </location>
</feature>
<comment type="catalytic activity">
    <reaction evidence="9 10">
        <text>Release of signal peptides from bacterial membrane prolipoproteins. Hydrolyzes -Xaa-Yaa-Zaa-|-(S,diacylglyceryl)Cys-, in which Xaa is hydrophobic (preferably Leu), and Yaa (Ala or Ser) and Zaa (Gly or Ala) have small, neutral side chains.</text>
        <dbReference type="EC" id="3.4.23.36"/>
    </reaction>
</comment>
<dbReference type="Pfam" id="PF01252">
    <property type="entry name" value="Peptidase_A8"/>
    <property type="match status" value="1"/>
</dbReference>
<gene>
    <name evidence="9" type="primary">lspA</name>
    <name evidence="12" type="ORF">H9861_06630</name>
</gene>
<dbReference type="PROSITE" id="PS00855">
    <property type="entry name" value="SPASE_II"/>
    <property type="match status" value="1"/>
</dbReference>
<keyword evidence="8 9" id="KW-0472">Membrane</keyword>
<keyword evidence="3 9" id="KW-0645">Protease</keyword>
<evidence type="ECO:0000256" key="10">
    <source>
        <dbReference type="RuleBase" id="RU000594"/>
    </source>
</evidence>
<evidence type="ECO:0000256" key="8">
    <source>
        <dbReference type="ARBA" id="ARBA00023136"/>
    </source>
</evidence>
<dbReference type="Proteomes" id="UP000823963">
    <property type="component" value="Unassembled WGS sequence"/>
</dbReference>
<keyword evidence="4 9" id="KW-0812">Transmembrane</keyword>
<keyword evidence="7 9" id="KW-1133">Transmembrane helix</keyword>
<sequence>MPFIGYLGISILIFILDQCVKWMVVTHIKLNTTVSFIPHFLSLSNVRNTGAAWSMFQGQQGMFVLISMIALIILIWMLKNNTKDKLFSWGVALMLGGTLGNFFDRLRLGYVVDMFTTDFMNFPIFNVADCALTIGVLLLLISLFKGEDDEKISN</sequence>
<dbReference type="GO" id="GO:0005886">
    <property type="term" value="C:plasma membrane"/>
    <property type="evidence" value="ECO:0007669"/>
    <property type="project" value="UniProtKB-SubCell"/>
</dbReference>
<proteinExistence type="inferred from homology"/>
<accession>A0A9D1UY50</accession>
<comment type="pathway">
    <text evidence="9">Protein modification; lipoprotein biosynthesis (signal peptide cleavage).</text>
</comment>
<dbReference type="GO" id="GO:0004190">
    <property type="term" value="F:aspartic-type endopeptidase activity"/>
    <property type="evidence" value="ECO:0007669"/>
    <property type="project" value="UniProtKB-UniRule"/>
</dbReference>
<keyword evidence="2 9" id="KW-1003">Cell membrane</keyword>
<comment type="similarity">
    <text evidence="1 9 11">Belongs to the peptidase A8 family.</text>
</comment>
<feature type="active site" evidence="9">
    <location>
        <position position="113"/>
    </location>
</feature>